<gene>
    <name evidence="2" type="ORF">BVG16_00470</name>
</gene>
<dbReference type="Pfam" id="PF14398">
    <property type="entry name" value="ATPgrasp_YheCD"/>
    <property type="match status" value="1"/>
</dbReference>
<dbReference type="Gene3D" id="3.30.470.20">
    <property type="entry name" value="ATP-grasp fold, B domain"/>
    <property type="match status" value="1"/>
</dbReference>
<organism evidence="2 3">
    <name type="scientific">Paenibacillus selenitireducens</name>
    <dbReference type="NCBI Taxonomy" id="1324314"/>
    <lineage>
        <taxon>Bacteria</taxon>
        <taxon>Bacillati</taxon>
        <taxon>Bacillota</taxon>
        <taxon>Bacilli</taxon>
        <taxon>Bacillales</taxon>
        <taxon>Paenibacillaceae</taxon>
        <taxon>Paenibacillus</taxon>
    </lineage>
</organism>
<dbReference type="InterPro" id="IPR026838">
    <property type="entry name" value="YheC/D"/>
</dbReference>
<keyword evidence="3" id="KW-1185">Reference proteome</keyword>
<protein>
    <recommendedName>
        <fullName evidence="4">ATP-grasp domain-containing protein</fullName>
    </recommendedName>
</protein>
<accession>A0A1T2XLW7</accession>
<evidence type="ECO:0000256" key="1">
    <source>
        <dbReference type="SAM" id="MobiDB-lite"/>
    </source>
</evidence>
<sequence length="484" mass="54035">MSSTTCNIRIAPGKDIVVSSRLLQTLGIGSIRQLRLTFGSKSMNTSLKSVRRNDHLLKLPVSVASQLMLPRGGKCLLSTRGSDEVRIGPLVGILAARSKSVSNSFGSMSSFFRQLAAIGKDRSYFFVFSPKDVDWENETVTGFFPNPSGVWLRKEVPLPDVVYNRLQSRLAEGVTAMNSFKESFLRRSIPIFNWTFFDKSDVYKLLQGDDVNKYVPESMMGPSGTDVREMLTRHGTIYMKPSSGSLGLGIYRIQHTANRGYTVRYRSKGKNHAVGYKNFDAVMNLLLRHQKGRLSRYVAQQGISLIEVDECPVDFRFHMTKNGENQWVVAAIGAKKAGKGSITTHVASGGKLMNTEQVLQQAFGSNGSNVLQRAKNTAVDIAKALERNYPYLLGEIGFDIGIDKSGKVWMFEANSKPGRSIFKHPDAKSQERDTLTNLFDYCLYLSKFRRGGNDHDHRSGKSGKASRRSYLSGKRQRSKVARRL</sequence>
<evidence type="ECO:0000313" key="2">
    <source>
        <dbReference type="EMBL" id="OPA80859.1"/>
    </source>
</evidence>
<dbReference type="STRING" id="1324314.BVG16_00470"/>
<name>A0A1T2XLW7_9BACL</name>
<dbReference type="EMBL" id="MSZX01000001">
    <property type="protein sequence ID" value="OPA80859.1"/>
    <property type="molecule type" value="Genomic_DNA"/>
</dbReference>
<dbReference type="OrthoDB" id="7869153at2"/>
<dbReference type="SUPFAM" id="SSF56059">
    <property type="entry name" value="Glutathione synthetase ATP-binding domain-like"/>
    <property type="match status" value="1"/>
</dbReference>
<feature type="compositionally biased region" description="Basic residues" evidence="1">
    <location>
        <begin position="474"/>
        <end position="484"/>
    </location>
</feature>
<feature type="region of interest" description="Disordered" evidence="1">
    <location>
        <begin position="452"/>
        <end position="484"/>
    </location>
</feature>
<dbReference type="RefSeq" id="WP_078496558.1">
    <property type="nucleotide sequence ID" value="NZ_MSZX01000001.1"/>
</dbReference>
<comment type="caution">
    <text evidence="2">The sequence shown here is derived from an EMBL/GenBank/DDBJ whole genome shotgun (WGS) entry which is preliminary data.</text>
</comment>
<dbReference type="Proteomes" id="UP000190188">
    <property type="component" value="Unassembled WGS sequence"/>
</dbReference>
<evidence type="ECO:0000313" key="3">
    <source>
        <dbReference type="Proteomes" id="UP000190188"/>
    </source>
</evidence>
<proteinExistence type="predicted"/>
<evidence type="ECO:0008006" key="4">
    <source>
        <dbReference type="Google" id="ProtNLM"/>
    </source>
</evidence>
<dbReference type="AlphaFoldDB" id="A0A1T2XLW7"/>
<reference evidence="2 3" key="1">
    <citation type="submission" date="2017-01" db="EMBL/GenBank/DDBJ databases">
        <title>Genome analysis of Paenibacillus selenitrireducens ES3-24.</title>
        <authorList>
            <person name="Xu D."/>
            <person name="Yao R."/>
            <person name="Zheng S."/>
        </authorList>
    </citation>
    <scope>NUCLEOTIDE SEQUENCE [LARGE SCALE GENOMIC DNA]</scope>
    <source>
        <strain evidence="2 3">ES3-24</strain>
    </source>
</reference>